<dbReference type="PANTHER" id="PTHR24223">
    <property type="entry name" value="ATP-BINDING CASSETTE SUB-FAMILY C"/>
    <property type="match status" value="1"/>
</dbReference>
<dbReference type="PROSITE" id="PS50929">
    <property type="entry name" value="ABC_TM1F"/>
    <property type="match status" value="1"/>
</dbReference>
<feature type="transmembrane region" description="Helical" evidence="7">
    <location>
        <begin position="21"/>
        <end position="42"/>
    </location>
</feature>
<protein>
    <recommendedName>
        <fullName evidence="8">ABC transmembrane type-1 domain-containing protein</fullName>
    </recommendedName>
</protein>
<evidence type="ECO:0000256" key="4">
    <source>
        <dbReference type="ARBA" id="ARBA00022840"/>
    </source>
</evidence>
<dbReference type="SUPFAM" id="SSF90123">
    <property type="entry name" value="ABC transporter transmembrane region"/>
    <property type="match status" value="1"/>
</dbReference>
<keyword evidence="5 7" id="KW-1133">Transmembrane helix</keyword>
<dbReference type="GO" id="GO:0140359">
    <property type="term" value="F:ABC-type transporter activity"/>
    <property type="evidence" value="ECO:0007669"/>
    <property type="project" value="InterPro"/>
</dbReference>
<dbReference type="Gene3D" id="1.20.1560.10">
    <property type="entry name" value="ABC transporter type 1, transmembrane domain"/>
    <property type="match status" value="1"/>
</dbReference>
<dbReference type="GO" id="GO:0005524">
    <property type="term" value="F:ATP binding"/>
    <property type="evidence" value="ECO:0007669"/>
    <property type="project" value="UniProtKB-KW"/>
</dbReference>
<dbReference type="GO" id="GO:0016020">
    <property type="term" value="C:membrane"/>
    <property type="evidence" value="ECO:0007669"/>
    <property type="project" value="InterPro"/>
</dbReference>
<keyword evidence="10" id="KW-1185">Reference proteome</keyword>
<evidence type="ECO:0000313" key="10">
    <source>
        <dbReference type="Proteomes" id="UP000078492"/>
    </source>
</evidence>
<evidence type="ECO:0000256" key="3">
    <source>
        <dbReference type="ARBA" id="ARBA00022741"/>
    </source>
</evidence>
<dbReference type="EMBL" id="KQ980618">
    <property type="protein sequence ID" value="KYN15055.1"/>
    <property type="molecule type" value="Genomic_DNA"/>
</dbReference>
<dbReference type="FunFam" id="1.20.1560.10:FF:000014">
    <property type="entry name" value="Multidrug resistance-associated protein member 4"/>
    <property type="match status" value="1"/>
</dbReference>
<sequence>VAEMRTVGNVSGRVYTNYLRAGGNWCVMSIVAMLFILTQLAASSADFFLAQWIEIEEHFMNQTENGVVEDPRSPLTRMQCIYIYSGLIVLTVIITLIRSCTFFWTCMRASMRLHDRMFRSNSRATMRFFNTNTSGRVLNRFSKDMGAVDEMLPATFIDCLQIGIALLGIIIVVATSNVWLLIPTVLIGIVFYYMRIFYLANSRSVKRLEGVTRSPVFAHLSATLQGLSTIRAFGAEAILTKEFDNYQDIHSSAWYIFISTSRAFGFWLDVFCVLHITLVTLSFLVLDNYIQG</sequence>
<evidence type="ECO:0000256" key="1">
    <source>
        <dbReference type="ARBA" id="ARBA00022448"/>
    </source>
</evidence>
<name>A0A151J0M8_9HYME</name>
<keyword evidence="2 7" id="KW-0812">Transmembrane</keyword>
<organism evidence="9 10">
    <name type="scientific">Trachymyrmex cornetzi</name>
    <dbReference type="NCBI Taxonomy" id="471704"/>
    <lineage>
        <taxon>Eukaryota</taxon>
        <taxon>Metazoa</taxon>
        <taxon>Ecdysozoa</taxon>
        <taxon>Arthropoda</taxon>
        <taxon>Hexapoda</taxon>
        <taxon>Insecta</taxon>
        <taxon>Pterygota</taxon>
        <taxon>Neoptera</taxon>
        <taxon>Endopterygota</taxon>
        <taxon>Hymenoptera</taxon>
        <taxon>Apocrita</taxon>
        <taxon>Aculeata</taxon>
        <taxon>Formicoidea</taxon>
        <taxon>Formicidae</taxon>
        <taxon>Myrmicinae</taxon>
        <taxon>Trachymyrmex</taxon>
    </lineage>
</organism>
<proteinExistence type="predicted"/>
<dbReference type="AlphaFoldDB" id="A0A151J0M8"/>
<dbReference type="InterPro" id="IPR011527">
    <property type="entry name" value="ABC1_TM_dom"/>
</dbReference>
<feature type="non-terminal residue" evidence="9">
    <location>
        <position position="1"/>
    </location>
</feature>
<accession>A0A151J0M8</accession>
<keyword evidence="1" id="KW-0813">Transport</keyword>
<feature type="transmembrane region" description="Helical" evidence="7">
    <location>
        <begin position="266"/>
        <end position="286"/>
    </location>
</feature>
<evidence type="ECO:0000256" key="2">
    <source>
        <dbReference type="ARBA" id="ARBA00022692"/>
    </source>
</evidence>
<feature type="transmembrane region" description="Helical" evidence="7">
    <location>
        <begin position="81"/>
        <end position="107"/>
    </location>
</feature>
<feature type="transmembrane region" description="Helical" evidence="7">
    <location>
        <begin position="178"/>
        <end position="198"/>
    </location>
</feature>
<feature type="transmembrane region" description="Helical" evidence="7">
    <location>
        <begin position="151"/>
        <end position="172"/>
    </location>
</feature>
<gene>
    <name evidence="9" type="ORF">ALC57_12729</name>
</gene>
<evidence type="ECO:0000256" key="7">
    <source>
        <dbReference type="SAM" id="Phobius"/>
    </source>
</evidence>
<evidence type="ECO:0000259" key="8">
    <source>
        <dbReference type="PROSITE" id="PS50929"/>
    </source>
</evidence>
<dbReference type="InterPro" id="IPR050173">
    <property type="entry name" value="ABC_transporter_C-like"/>
</dbReference>
<dbReference type="Pfam" id="PF00664">
    <property type="entry name" value="ABC_membrane"/>
    <property type="match status" value="1"/>
</dbReference>
<dbReference type="Proteomes" id="UP000078492">
    <property type="component" value="Unassembled WGS sequence"/>
</dbReference>
<dbReference type="PANTHER" id="PTHR24223:SF448">
    <property type="entry name" value="FI20146P1-RELATED"/>
    <property type="match status" value="1"/>
</dbReference>
<keyword evidence="6 7" id="KW-0472">Membrane</keyword>
<keyword evidence="3" id="KW-0547">Nucleotide-binding</keyword>
<feature type="domain" description="ABC transmembrane type-1" evidence="8">
    <location>
        <begin position="30"/>
        <end position="292"/>
    </location>
</feature>
<evidence type="ECO:0000313" key="9">
    <source>
        <dbReference type="EMBL" id="KYN15055.1"/>
    </source>
</evidence>
<reference evidence="9 10" key="1">
    <citation type="submission" date="2015-09" db="EMBL/GenBank/DDBJ databases">
        <title>Trachymyrmex cornetzi WGS genome.</title>
        <authorList>
            <person name="Nygaard S."/>
            <person name="Hu H."/>
            <person name="Boomsma J."/>
            <person name="Zhang G."/>
        </authorList>
    </citation>
    <scope>NUCLEOTIDE SEQUENCE [LARGE SCALE GENOMIC DNA]</scope>
    <source>
        <strain evidence="9">Tcor2-1</strain>
        <tissue evidence="9">Whole body</tissue>
    </source>
</reference>
<evidence type="ECO:0000256" key="5">
    <source>
        <dbReference type="ARBA" id="ARBA00022989"/>
    </source>
</evidence>
<dbReference type="STRING" id="471704.A0A151J0M8"/>
<evidence type="ECO:0000256" key="6">
    <source>
        <dbReference type="ARBA" id="ARBA00023136"/>
    </source>
</evidence>
<keyword evidence="4" id="KW-0067">ATP-binding</keyword>
<dbReference type="InterPro" id="IPR036640">
    <property type="entry name" value="ABC1_TM_sf"/>
</dbReference>